<name>A0AAD1XWY9_EUPCR</name>
<evidence type="ECO:0000313" key="2">
    <source>
        <dbReference type="EMBL" id="CAI2379772.1"/>
    </source>
</evidence>
<organism evidence="2 3">
    <name type="scientific">Euplotes crassus</name>
    <dbReference type="NCBI Taxonomy" id="5936"/>
    <lineage>
        <taxon>Eukaryota</taxon>
        <taxon>Sar</taxon>
        <taxon>Alveolata</taxon>
        <taxon>Ciliophora</taxon>
        <taxon>Intramacronucleata</taxon>
        <taxon>Spirotrichea</taxon>
        <taxon>Hypotrichia</taxon>
        <taxon>Euplotida</taxon>
        <taxon>Euplotidae</taxon>
        <taxon>Moneuplotes</taxon>
    </lineage>
</organism>
<proteinExistence type="predicted"/>
<protein>
    <submittedName>
        <fullName evidence="2">Uncharacterized protein</fullName>
    </submittedName>
</protein>
<reference evidence="2" key="1">
    <citation type="submission" date="2023-07" db="EMBL/GenBank/DDBJ databases">
        <authorList>
            <consortium name="AG Swart"/>
            <person name="Singh M."/>
            <person name="Singh A."/>
            <person name="Seah K."/>
            <person name="Emmerich C."/>
        </authorList>
    </citation>
    <scope>NUCLEOTIDE SEQUENCE</scope>
    <source>
        <strain evidence="2">DP1</strain>
    </source>
</reference>
<comment type="caution">
    <text evidence="2">The sequence shown here is derived from an EMBL/GenBank/DDBJ whole genome shotgun (WGS) entry which is preliminary data.</text>
</comment>
<evidence type="ECO:0000256" key="1">
    <source>
        <dbReference type="SAM" id="MobiDB-lite"/>
    </source>
</evidence>
<evidence type="ECO:0000313" key="3">
    <source>
        <dbReference type="Proteomes" id="UP001295684"/>
    </source>
</evidence>
<accession>A0AAD1XWY9</accession>
<feature type="region of interest" description="Disordered" evidence="1">
    <location>
        <begin position="64"/>
        <end position="88"/>
    </location>
</feature>
<gene>
    <name evidence="2" type="ORF">ECRASSUSDP1_LOCUS21189</name>
</gene>
<dbReference type="AlphaFoldDB" id="A0AAD1XWY9"/>
<sequence>MIGFWALWMMRGVVRKRILRWKKLGVLLGLVGVYVAWKVLCRCKYTLIKKLLPEKYRPKFFFNSDENPQEDEMQQAMKNRAPKDSHYRKRVLSVIKEETESLVDE</sequence>
<keyword evidence="3" id="KW-1185">Reference proteome</keyword>
<dbReference type="Proteomes" id="UP001295684">
    <property type="component" value="Unassembled WGS sequence"/>
</dbReference>
<dbReference type="EMBL" id="CAMPGE010021636">
    <property type="protein sequence ID" value="CAI2379772.1"/>
    <property type="molecule type" value="Genomic_DNA"/>
</dbReference>